<dbReference type="AlphaFoldDB" id="A0A1M5QGL3"/>
<dbReference type="SUPFAM" id="SSF46894">
    <property type="entry name" value="C-terminal effector domain of the bipartite response regulators"/>
    <property type="match status" value="1"/>
</dbReference>
<accession>A0A1M5QGL3</accession>
<dbReference type="InterPro" id="IPR036388">
    <property type="entry name" value="WH-like_DNA-bd_sf"/>
</dbReference>
<dbReference type="SMART" id="SM00421">
    <property type="entry name" value="HTH_LUXR"/>
    <property type="match status" value="1"/>
</dbReference>
<organism evidence="2 3">
    <name type="scientific">Bradyrhizobium erythrophlei</name>
    <dbReference type="NCBI Taxonomy" id="1437360"/>
    <lineage>
        <taxon>Bacteria</taxon>
        <taxon>Pseudomonadati</taxon>
        <taxon>Pseudomonadota</taxon>
        <taxon>Alphaproteobacteria</taxon>
        <taxon>Hyphomicrobiales</taxon>
        <taxon>Nitrobacteraceae</taxon>
        <taxon>Bradyrhizobium</taxon>
    </lineage>
</organism>
<dbReference type="InterPro" id="IPR000792">
    <property type="entry name" value="Tscrpt_reg_LuxR_C"/>
</dbReference>
<dbReference type="Gene3D" id="1.10.10.10">
    <property type="entry name" value="Winged helix-like DNA-binding domain superfamily/Winged helix DNA-binding domain"/>
    <property type="match status" value="1"/>
</dbReference>
<reference evidence="2 3" key="1">
    <citation type="submission" date="2016-11" db="EMBL/GenBank/DDBJ databases">
        <authorList>
            <person name="Jaros S."/>
            <person name="Januszkiewicz K."/>
            <person name="Wedrychowicz H."/>
        </authorList>
    </citation>
    <scope>NUCLEOTIDE SEQUENCE [LARGE SCALE GENOMIC DNA]</scope>
    <source>
        <strain evidence="2 3">GAS138</strain>
    </source>
</reference>
<evidence type="ECO:0000313" key="3">
    <source>
        <dbReference type="Proteomes" id="UP000189796"/>
    </source>
</evidence>
<dbReference type="GO" id="GO:0006355">
    <property type="term" value="P:regulation of DNA-templated transcription"/>
    <property type="evidence" value="ECO:0007669"/>
    <property type="project" value="InterPro"/>
</dbReference>
<gene>
    <name evidence="2" type="ORF">SAMN05443248_3793</name>
</gene>
<keyword evidence="2" id="KW-0238">DNA-binding</keyword>
<dbReference type="EMBL" id="LT670817">
    <property type="protein sequence ID" value="SHH12996.1"/>
    <property type="molecule type" value="Genomic_DNA"/>
</dbReference>
<dbReference type="Proteomes" id="UP000189796">
    <property type="component" value="Chromosome I"/>
</dbReference>
<name>A0A1M5QGL3_9BRAD</name>
<proteinExistence type="predicted"/>
<dbReference type="InterPro" id="IPR016032">
    <property type="entry name" value="Sig_transdc_resp-reg_C-effctor"/>
</dbReference>
<evidence type="ECO:0000313" key="2">
    <source>
        <dbReference type="EMBL" id="SHH12996.1"/>
    </source>
</evidence>
<protein>
    <submittedName>
        <fullName evidence="2">DNA-binding transcriptional regulator, CsgD family</fullName>
    </submittedName>
</protein>
<evidence type="ECO:0000259" key="1">
    <source>
        <dbReference type="SMART" id="SM00421"/>
    </source>
</evidence>
<dbReference type="GO" id="GO:0003677">
    <property type="term" value="F:DNA binding"/>
    <property type="evidence" value="ECO:0007669"/>
    <property type="project" value="UniProtKB-KW"/>
</dbReference>
<dbReference type="RefSeq" id="WP_154072328.1">
    <property type="nucleotide sequence ID" value="NZ_LT670817.1"/>
</dbReference>
<feature type="domain" description="HTH luxR-type" evidence="1">
    <location>
        <begin position="311"/>
        <end position="368"/>
    </location>
</feature>
<dbReference type="OrthoDB" id="7444822at2"/>
<sequence>MSGVRSAAFDRVVHQFYEAAALPELLPNALHELAQACGAEGAALNLSSGLQTLGTVGSVGVGELHSGFVKKWRSPQLNSHRARGLELVFRGWRGALTEQDCFTAHELERDPFHQELFVSAGYSSFAGVILAKAPGSVLSTSIIRRIDQGTYSPSEIENINALASQLQLVGSLALRIGISSAQRIADAFASDGRPLALLGNDGRILHASESFENLTRNGVTIENRRLASWHPDAGRKIAAAVKQALEYDGNLRKPLAPVILPRRNGARPMIASIVPVVGAAHDILNLVSAIVTVIDLEIEPVGPPISAMQQAFGLTLSEAKLAPDIAIGKTLPEIATAIGVSKETLRSRLKSIFEKTGTSRQAELAMLLGQLPKSSSHAG</sequence>